<reference evidence="1 2" key="1">
    <citation type="journal article" date="2020" name="Sci. Rep.">
        <title>A novel cyanobacterial geosmin producer, revising GeoA distribution and dispersion patterns in Bacteria.</title>
        <authorList>
            <person name="Churro C."/>
            <person name="Semedo-Aguiar A.P."/>
            <person name="Silva A.D."/>
            <person name="Pereira-Leal J.B."/>
            <person name="Leite R.B."/>
        </authorList>
    </citation>
    <scope>NUCLEOTIDE SEQUENCE [LARGE SCALE GENOMIC DNA]</scope>
    <source>
        <strain evidence="1 2">IPMA8</strain>
    </source>
</reference>
<organism evidence="1 2">
    <name type="scientific">Microcoleus asticus IPMA8</name>
    <dbReference type="NCBI Taxonomy" id="2563858"/>
    <lineage>
        <taxon>Bacteria</taxon>
        <taxon>Bacillati</taxon>
        <taxon>Cyanobacteriota</taxon>
        <taxon>Cyanophyceae</taxon>
        <taxon>Oscillatoriophycideae</taxon>
        <taxon>Oscillatoriales</taxon>
        <taxon>Microcoleaceae</taxon>
        <taxon>Microcoleus</taxon>
        <taxon>Microcoleus asticus</taxon>
    </lineage>
</organism>
<dbReference type="RefSeq" id="WP_172190081.1">
    <property type="nucleotide sequence ID" value="NZ_CAWPPK010000291.1"/>
</dbReference>
<proteinExistence type="predicted"/>
<comment type="caution">
    <text evidence="1">The sequence shown here is derived from an EMBL/GenBank/DDBJ whole genome shotgun (WGS) entry which is preliminary data.</text>
</comment>
<name>A0ABX2D0I1_9CYAN</name>
<dbReference type="EMBL" id="SRRZ01000075">
    <property type="protein sequence ID" value="NQE36157.1"/>
    <property type="molecule type" value="Genomic_DNA"/>
</dbReference>
<evidence type="ECO:0008006" key="3">
    <source>
        <dbReference type="Google" id="ProtNLM"/>
    </source>
</evidence>
<gene>
    <name evidence="1" type="ORF">E5S67_03920</name>
</gene>
<evidence type="ECO:0000313" key="1">
    <source>
        <dbReference type="EMBL" id="NQE36157.1"/>
    </source>
</evidence>
<keyword evidence="2" id="KW-1185">Reference proteome</keyword>
<evidence type="ECO:0000313" key="2">
    <source>
        <dbReference type="Proteomes" id="UP000702425"/>
    </source>
</evidence>
<dbReference type="Proteomes" id="UP000702425">
    <property type="component" value="Unassembled WGS sequence"/>
</dbReference>
<dbReference type="InterPro" id="IPR021373">
    <property type="entry name" value="DUF2993"/>
</dbReference>
<accession>A0ABX2D0I1</accession>
<dbReference type="Pfam" id="PF11209">
    <property type="entry name" value="LmeA"/>
    <property type="match status" value="1"/>
</dbReference>
<sequence>MLQENRSLGEQAIDKVAEIAIASKLDESETLSVTVNTDAGQLAQGEVEAVAVEGKGLVMQQDLRVEELQIHVKDIAVNPLTAMFGKIELNGPAFGGARAVLTESDINRAFNSEYISRKLKNLKVTVDGQLRTIDVKTIECKLLTGKIALNAEVSVRETTSTEKIYFTAKPEIAAGGWAISLQDVEYPENKEFSPELTEALADKAGEVLNLRNFELEGMSLRIQQLNVEAGLLTLQAEAKVEKFPE</sequence>
<protein>
    <recommendedName>
        <fullName evidence="3">DUF2993 domain-containing protein</fullName>
    </recommendedName>
</protein>